<gene>
    <name evidence="2" type="ORF">BBC0122_010460</name>
</gene>
<evidence type="ECO:0000313" key="2">
    <source>
        <dbReference type="EMBL" id="AQT47167.1"/>
    </source>
</evidence>
<feature type="transmembrane region" description="Helical" evidence="1">
    <location>
        <begin position="12"/>
        <end position="30"/>
    </location>
</feature>
<dbReference type="Proteomes" id="UP000189632">
    <property type="component" value="Chromosome"/>
</dbReference>
<dbReference type="RefSeq" id="WP_188318087.1">
    <property type="nucleotide sequence ID" value="NZ_CAXUOT020000002.1"/>
</dbReference>
<sequence length="49" mass="5386">MALESRLTDNHIINAIADTGSLVILICLFGDRDNQTNRRSEGGQLLCVK</sequence>
<evidence type="ECO:0000313" key="3">
    <source>
        <dbReference type="Proteomes" id="UP000189632"/>
    </source>
</evidence>
<name>A0A1U9MGS7_9HYPH</name>
<organism evidence="2 3">
    <name type="scientific">Bartonella choladocola</name>
    <dbReference type="NCBI Taxonomy" id="2750995"/>
    <lineage>
        <taxon>Bacteria</taxon>
        <taxon>Pseudomonadati</taxon>
        <taxon>Pseudomonadota</taxon>
        <taxon>Alphaproteobacteria</taxon>
        <taxon>Hyphomicrobiales</taxon>
        <taxon>Bartonellaceae</taxon>
        <taxon>Bartonella</taxon>
    </lineage>
</organism>
<accession>A0A1U9MGS7</accession>
<keyword evidence="1" id="KW-0812">Transmembrane</keyword>
<dbReference type="AlphaFoldDB" id="A0A1U9MGS7"/>
<dbReference type="EMBL" id="CP015625">
    <property type="protein sequence ID" value="AQT47167.1"/>
    <property type="molecule type" value="Genomic_DNA"/>
</dbReference>
<keyword evidence="3" id="KW-1185">Reference proteome</keyword>
<dbReference type="KEGG" id="bapi:BBC0122_010460"/>
<keyword evidence="1" id="KW-1133">Transmembrane helix</keyword>
<protein>
    <submittedName>
        <fullName evidence="2">Uncharacterized protein</fullName>
    </submittedName>
</protein>
<keyword evidence="1" id="KW-0472">Membrane</keyword>
<reference evidence="2 3" key="1">
    <citation type="submission" date="2016-11" db="EMBL/GenBank/DDBJ databases">
        <title>Comparative genomics of Bartonella apis.</title>
        <authorList>
            <person name="Engel P."/>
        </authorList>
    </citation>
    <scope>NUCLEOTIDE SEQUENCE [LARGE SCALE GENOMIC DNA]</scope>
    <source>
        <strain evidence="2 3">BBC0122</strain>
    </source>
</reference>
<proteinExistence type="predicted"/>
<evidence type="ECO:0000256" key="1">
    <source>
        <dbReference type="SAM" id="Phobius"/>
    </source>
</evidence>